<accession>A0A9Q3C780</accession>
<proteinExistence type="predicted"/>
<evidence type="ECO:0000313" key="2">
    <source>
        <dbReference type="EMBL" id="MBW0477420.1"/>
    </source>
</evidence>
<comment type="caution">
    <text evidence="2">The sequence shown here is derived from an EMBL/GenBank/DDBJ whole genome shotgun (WGS) entry which is preliminary data.</text>
</comment>
<keyword evidence="3" id="KW-1185">Reference proteome</keyword>
<feature type="region of interest" description="Disordered" evidence="1">
    <location>
        <begin position="1"/>
        <end position="46"/>
    </location>
</feature>
<evidence type="ECO:0000256" key="1">
    <source>
        <dbReference type="SAM" id="MobiDB-lite"/>
    </source>
</evidence>
<reference evidence="2" key="1">
    <citation type="submission" date="2021-03" db="EMBL/GenBank/DDBJ databases">
        <title>Draft genome sequence of rust myrtle Austropuccinia psidii MF-1, a brazilian biotype.</title>
        <authorList>
            <person name="Quecine M.C."/>
            <person name="Pachon D.M.R."/>
            <person name="Bonatelli M.L."/>
            <person name="Correr F.H."/>
            <person name="Franceschini L.M."/>
            <person name="Leite T.F."/>
            <person name="Margarido G.R.A."/>
            <person name="Almeida C.A."/>
            <person name="Ferrarezi J.A."/>
            <person name="Labate C.A."/>
        </authorList>
    </citation>
    <scope>NUCLEOTIDE SEQUENCE</scope>
    <source>
        <strain evidence="2">MF-1</strain>
    </source>
</reference>
<gene>
    <name evidence="2" type="ORF">O181_017135</name>
</gene>
<protein>
    <submittedName>
        <fullName evidence="2">Uncharacterized protein</fullName>
    </submittedName>
</protein>
<dbReference type="EMBL" id="AVOT02004804">
    <property type="protein sequence ID" value="MBW0477420.1"/>
    <property type="molecule type" value="Genomic_DNA"/>
</dbReference>
<dbReference type="AlphaFoldDB" id="A0A9Q3C780"/>
<evidence type="ECO:0000313" key="3">
    <source>
        <dbReference type="Proteomes" id="UP000765509"/>
    </source>
</evidence>
<name>A0A9Q3C780_9BASI</name>
<organism evidence="2 3">
    <name type="scientific">Austropuccinia psidii MF-1</name>
    <dbReference type="NCBI Taxonomy" id="1389203"/>
    <lineage>
        <taxon>Eukaryota</taxon>
        <taxon>Fungi</taxon>
        <taxon>Dikarya</taxon>
        <taxon>Basidiomycota</taxon>
        <taxon>Pucciniomycotina</taxon>
        <taxon>Pucciniomycetes</taxon>
        <taxon>Pucciniales</taxon>
        <taxon>Sphaerophragmiaceae</taxon>
        <taxon>Austropuccinia</taxon>
    </lineage>
</organism>
<feature type="compositionally biased region" description="Basic and acidic residues" evidence="1">
    <location>
        <begin position="25"/>
        <end position="46"/>
    </location>
</feature>
<sequence>MHHSSSSRETIVDDEGENMSPTQCEENREPKRDDFIPHEEGTCKKSEFNHPQIPIAQNMIDQSKMRQKRNQACKAINVAKCVIQKEKQKWLKG</sequence>
<dbReference type="Proteomes" id="UP000765509">
    <property type="component" value="Unassembled WGS sequence"/>
</dbReference>